<keyword evidence="1" id="KW-0472">Membrane</keyword>
<evidence type="ECO:0000313" key="3">
    <source>
        <dbReference type="Proteomes" id="UP000076502"/>
    </source>
</evidence>
<proteinExistence type="predicted"/>
<sequence>MYAIQNITRRAPQLAKLVENQSRTIVSTPPRVKVPFYEMMVLGAALYVGIFSVPMYIACNIRKYNGTLNK</sequence>
<organism evidence="2 3">
    <name type="scientific">Dufourea novaeangliae</name>
    <name type="common">Sweat bee</name>
    <dbReference type="NCBI Taxonomy" id="178035"/>
    <lineage>
        <taxon>Eukaryota</taxon>
        <taxon>Metazoa</taxon>
        <taxon>Ecdysozoa</taxon>
        <taxon>Arthropoda</taxon>
        <taxon>Hexapoda</taxon>
        <taxon>Insecta</taxon>
        <taxon>Pterygota</taxon>
        <taxon>Neoptera</taxon>
        <taxon>Endopterygota</taxon>
        <taxon>Hymenoptera</taxon>
        <taxon>Apocrita</taxon>
        <taxon>Aculeata</taxon>
        <taxon>Apoidea</taxon>
        <taxon>Anthophila</taxon>
        <taxon>Halictidae</taxon>
        <taxon>Rophitinae</taxon>
        <taxon>Dufourea</taxon>
    </lineage>
</organism>
<evidence type="ECO:0000313" key="2">
    <source>
        <dbReference type="EMBL" id="KZC06822.1"/>
    </source>
</evidence>
<name>A0A154P4R5_DUFNO</name>
<dbReference type="Proteomes" id="UP000076502">
    <property type="component" value="Unassembled WGS sequence"/>
</dbReference>
<protein>
    <submittedName>
        <fullName evidence="2">Uncharacterized protein</fullName>
    </submittedName>
</protein>
<accession>A0A154P4R5</accession>
<keyword evidence="1" id="KW-1133">Transmembrane helix</keyword>
<dbReference type="EMBL" id="KQ434814">
    <property type="protein sequence ID" value="KZC06822.1"/>
    <property type="molecule type" value="Genomic_DNA"/>
</dbReference>
<feature type="transmembrane region" description="Helical" evidence="1">
    <location>
        <begin position="39"/>
        <end position="61"/>
    </location>
</feature>
<evidence type="ECO:0000256" key="1">
    <source>
        <dbReference type="SAM" id="Phobius"/>
    </source>
</evidence>
<dbReference type="AlphaFoldDB" id="A0A154P4R5"/>
<dbReference type="STRING" id="178035.A0A154P4R5"/>
<keyword evidence="1" id="KW-0812">Transmembrane</keyword>
<gene>
    <name evidence="2" type="ORF">WN55_07778</name>
</gene>
<reference evidence="2 3" key="1">
    <citation type="submission" date="2015-07" db="EMBL/GenBank/DDBJ databases">
        <title>The genome of Dufourea novaeangliae.</title>
        <authorList>
            <person name="Pan H."/>
            <person name="Kapheim K."/>
        </authorList>
    </citation>
    <scope>NUCLEOTIDE SEQUENCE [LARGE SCALE GENOMIC DNA]</scope>
    <source>
        <strain evidence="2">0120121106</strain>
        <tissue evidence="2">Whole body</tissue>
    </source>
</reference>
<keyword evidence="3" id="KW-1185">Reference proteome</keyword>